<evidence type="ECO:0000313" key="5">
    <source>
        <dbReference type="EMBL" id="HEM66340.1"/>
    </source>
</evidence>
<dbReference type="HAMAP" id="MF_00305">
    <property type="entry name" value="SRP19"/>
    <property type="match status" value="1"/>
</dbReference>
<protein>
    <recommendedName>
        <fullName evidence="4">Signal recognition particle 19 kDa protein</fullName>
        <shortName evidence="4">SRP19</shortName>
    </recommendedName>
</protein>
<gene>
    <name evidence="4" type="primary">srp19</name>
    <name evidence="5" type="ORF">ENO26_02030</name>
</gene>
<comment type="caution">
    <text evidence="5">The sequence shown here is derived from an EMBL/GenBank/DDBJ whole genome shotgun (WGS) entry which is preliminary data.</text>
</comment>
<dbReference type="Pfam" id="PF01922">
    <property type="entry name" value="SRP19"/>
    <property type="match status" value="1"/>
</dbReference>
<dbReference type="GO" id="GO:0048500">
    <property type="term" value="C:signal recognition particle"/>
    <property type="evidence" value="ECO:0007669"/>
    <property type="project" value="UniProtKB-UniRule"/>
</dbReference>
<keyword evidence="1 4" id="KW-0963">Cytoplasm</keyword>
<dbReference type="GO" id="GO:0008312">
    <property type="term" value="F:7S RNA binding"/>
    <property type="evidence" value="ECO:0007669"/>
    <property type="project" value="UniProtKB-UniRule"/>
</dbReference>
<dbReference type="SUPFAM" id="SSF69695">
    <property type="entry name" value="SRP19"/>
    <property type="match status" value="1"/>
</dbReference>
<keyword evidence="4" id="KW-0694">RNA-binding</keyword>
<dbReference type="GO" id="GO:0006614">
    <property type="term" value="P:SRP-dependent cotranslational protein targeting to membrane"/>
    <property type="evidence" value="ECO:0007669"/>
    <property type="project" value="InterPro"/>
</dbReference>
<comment type="similarity">
    <text evidence="4">Belongs to the SRP19 family.</text>
</comment>
<comment type="function">
    <text evidence="4">Involved in targeting and insertion of nascent membrane proteins into the cytoplasmic membrane. Binds directly to 7S RNA and mediates binding of the 54 kDa subunit of the SRP.</text>
</comment>
<keyword evidence="3 4" id="KW-0687">Ribonucleoprotein</keyword>
<comment type="subunit">
    <text evidence="4">Part of the signal recognition particle protein translocation system, which is composed of SRP and FtsY. Archaeal SRP consists of a 7S RNA molecule of 300 nucleotides and two protein subunits: SRP54 and SRP19.</text>
</comment>
<evidence type="ECO:0000256" key="1">
    <source>
        <dbReference type="ARBA" id="ARBA00022490"/>
    </source>
</evidence>
<dbReference type="EMBL" id="DSEU01000008">
    <property type="protein sequence ID" value="HEM66340.1"/>
    <property type="molecule type" value="Genomic_DNA"/>
</dbReference>
<evidence type="ECO:0000256" key="3">
    <source>
        <dbReference type="ARBA" id="ARBA00023274"/>
    </source>
</evidence>
<dbReference type="InterPro" id="IPR002778">
    <property type="entry name" value="Signal_recog_particle_SRP19"/>
</dbReference>
<accession>A0A7J2U0I4</accession>
<organism evidence="5">
    <name type="scientific">Ignisphaera aggregans</name>
    <dbReference type="NCBI Taxonomy" id="334771"/>
    <lineage>
        <taxon>Archaea</taxon>
        <taxon>Thermoproteota</taxon>
        <taxon>Thermoprotei</taxon>
        <taxon>Desulfurococcales</taxon>
        <taxon>Desulfurococcaceae</taxon>
        <taxon>Ignisphaera</taxon>
    </lineage>
</organism>
<evidence type="ECO:0000256" key="2">
    <source>
        <dbReference type="ARBA" id="ARBA00023135"/>
    </source>
</evidence>
<comment type="subcellular location">
    <subcellularLocation>
        <location evidence="4">Cytoplasm</location>
    </subcellularLocation>
</comment>
<dbReference type="InterPro" id="IPR036521">
    <property type="entry name" value="SRP19-like_sf"/>
</dbReference>
<reference evidence="5" key="1">
    <citation type="journal article" date="2020" name="mSystems">
        <title>Genome- and Community-Level Interaction Insights into Carbon Utilization and Element Cycling Functions of Hydrothermarchaeota in Hydrothermal Sediment.</title>
        <authorList>
            <person name="Zhou Z."/>
            <person name="Liu Y."/>
            <person name="Xu W."/>
            <person name="Pan J."/>
            <person name="Luo Z.H."/>
            <person name="Li M."/>
        </authorList>
    </citation>
    <scope>NUCLEOTIDE SEQUENCE [LARGE SCALE GENOMIC DNA]</scope>
    <source>
        <strain evidence="5">SpSt-125</strain>
    </source>
</reference>
<dbReference type="Gene3D" id="3.30.56.30">
    <property type="entry name" value="Signal recognition particle, SRP19-like subunit"/>
    <property type="match status" value="1"/>
</dbReference>
<dbReference type="InterPro" id="IPR022938">
    <property type="entry name" value="SRP19_arc-type"/>
</dbReference>
<keyword evidence="2 4" id="KW-0733">Signal recognition particle</keyword>
<sequence>MDAIMDVKILWMHYFDCSLPRRLGRKLPKHLCIERPKPDEILDACKEIGISCEYLENKKYPRIWYKLSGMILAHTAERKYQLLKKIAVIMLKRRRSKTST</sequence>
<name>A0A7J2U0I4_9CREN</name>
<proteinExistence type="inferred from homology"/>
<evidence type="ECO:0000256" key="4">
    <source>
        <dbReference type="HAMAP-Rule" id="MF_00305"/>
    </source>
</evidence>
<dbReference type="AlphaFoldDB" id="A0A7J2U0I4"/>